<dbReference type="SMART" id="SM00386">
    <property type="entry name" value="HAT"/>
    <property type="match status" value="15"/>
</dbReference>
<keyword evidence="17" id="KW-1185">Reference proteome</keyword>
<evidence type="ECO:0000256" key="4">
    <source>
        <dbReference type="ARBA" id="ARBA00022664"/>
    </source>
</evidence>
<dbReference type="HOGENOM" id="CLU_011554_1_0_1"/>
<evidence type="ECO:0000256" key="12">
    <source>
        <dbReference type="PROSITE-ProRule" id="PRU00339"/>
    </source>
</evidence>
<evidence type="ECO:0000256" key="6">
    <source>
        <dbReference type="ARBA" id="ARBA00022737"/>
    </source>
</evidence>
<evidence type="ECO:0000256" key="3">
    <source>
        <dbReference type="ARBA" id="ARBA00011524"/>
    </source>
</evidence>
<evidence type="ECO:0000256" key="1">
    <source>
        <dbReference type="ARBA" id="ARBA00004123"/>
    </source>
</evidence>
<organism evidence="16 17">
    <name type="scientific">Phanerochaete carnosa (strain HHB-10118-sp)</name>
    <name type="common">White-rot fungus</name>
    <name type="synonym">Peniophora carnosa</name>
    <dbReference type="NCBI Taxonomy" id="650164"/>
    <lineage>
        <taxon>Eukaryota</taxon>
        <taxon>Fungi</taxon>
        <taxon>Dikarya</taxon>
        <taxon>Basidiomycota</taxon>
        <taxon>Agaricomycotina</taxon>
        <taxon>Agaricomycetes</taxon>
        <taxon>Polyporales</taxon>
        <taxon>Phanerochaetaceae</taxon>
        <taxon>Phanerochaete</taxon>
    </lineage>
</organism>
<dbReference type="Pfam" id="PF23233">
    <property type="entry name" value="HAT_Syf1_CNRKL1_N"/>
    <property type="match status" value="1"/>
</dbReference>
<evidence type="ECO:0000313" key="16">
    <source>
        <dbReference type="EMBL" id="EKM55645.1"/>
    </source>
</evidence>
<dbReference type="InterPro" id="IPR055430">
    <property type="entry name" value="HAT_Syf1_CNRKL1_C"/>
</dbReference>
<dbReference type="SUPFAM" id="SSF48452">
    <property type="entry name" value="TPR-like"/>
    <property type="match status" value="2"/>
</dbReference>
<dbReference type="InterPro" id="IPR055433">
    <property type="entry name" value="HAT_Syf1-like_N"/>
</dbReference>
<keyword evidence="7" id="KW-0508">mRNA splicing</keyword>
<evidence type="ECO:0000256" key="8">
    <source>
        <dbReference type="ARBA" id="ARBA00023242"/>
    </source>
</evidence>
<evidence type="ECO:0000256" key="10">
    <source>
        <dbReference type="ARBA" id="ARBA00039167"/>
    </source>
</evidence>
<dbReference type="OrthoDB" id="541719at2759"/>
<keyword evidence="12" id="KW-0802">TPR repeat</keyword>
<dbReference type="FunFam" id="1.25.40.10:FF:000306">
    <property type="entry name" value="Cell cycle control protein cwf4"/>
    <property type="match status" value="1"/>
</dbReference>
<evidence type="ECO:0000256" key="11">
    <source>
        <dbReference type="ARBA" id="ARBA00070631"/>
    </source>
</evidence>
<dbReference type="AlphaFoldDB" id="K5W8V8"/>
<dbReference type="GO" id="GO:0071007">
    <property type="term" value="C:U2-type catalytic step 2 spliceosome"/>
    <property type="evidence" value="ECO:0007669"/>
    <property type="project" value="TreeGrafter"/>
</dbReference>
<feature type="region of interest" description="Disordered" evidence="13">
    <location>
        <begin position="698"/>
        <end position="749"/>
    </location>
</feature>
<dbReference type="PROSITE" id="PS50005">
    <property type="entry name" value="TPR"/>
    <property type="match status" value="1"/>
</dbReference>
<gene>
    <name evidence="16" type="ORF">PHACADRAFT_209167</name>
</gene>
<comment type="function">
    <text evidence="9">Involved in pre-mRNA splicing and cell cycle progression. Required for the spliceosome assembly and initiation of the DNA replication.</text>
</comment>
<evidence type="ECO:0000256" key="5">
    <source>
        <dbReference type="ARBA" id="ARBA00022728"/>
    </source>
</evidence>
<dbReference type="PANTHER" id="PTHR11246:SF3">
    <property type="entry name" value="CROOKED NECK-LIKE PROTEIN 1"/>
    <property type="match status" value="1"/>
</dbReference>
<evidence type="ECO:0000256" key="2">
    <source>
        <dbReference type="ARBA" id="ARBA00008644"/>
    </source>
</evidence>
<protein>
    <recommendedName>
        <fullName evidence="10">Pre-mRNA-splicing factor CLF1</fullName>
    </recommendedName>
    <alternativeName>
        <fullName evidence="11">Pre-mRNA-splicing factor clf1</fullName>
    </alternativeName>
</protein>
<dbReference type="InParanoid" id="K5W8V8"/>
<keyword evidence="8" id="KW-0539">Nucleus</keyword>
<dbReference type="InterPro" id="IPR011990">
    <property type="entry name" value="TPR-like_helical_dom_sf"/>
</dbReference>
<feature type="compositionally biased region" description="Polar residues" evidence="13">
    <location>
        <begin position="708"/>
        <end position="725"/>
    </location>
</feature>
<dbReference type="GO" id="GO:0000974">
    <property type="term" value="C:Prp19 complex"/>
    <property type="evidence" value="ECO:0007669"/>
    <property type="project" value="TreeGrafter"/>
</dbReference>
<dbReference type="RefSeq" id="XP_007395965.1">
    <property type="nucleotide sequence ID" value="XM_007395903.1"/>
</dbReference>
<evidence type="ECO:0000259" key="14">
    <source>
        <dbReference type="Pfam" id="PF23231"/>
    </source>
</evidence>
<comment type="similarity">
    <text evidence="2">Belongs to the crooked-neck family.</text>
</comment>
<dbReference type="InterPro" id="IPR003107">
    <property type="entry name" value="HAT"/>
</dbReference>
<accession>K5W8V8</accession>
<evidence type="ECO:0000313" key="17">
    <source>
        <dbReference type="Proteomes" id="UP000008370"/>
    </source>
</evidence>
<evidence type="ECO:0000256" key="13">
    <source>
        <dbReference type="SAM" id="MobiDB-lite"/>
    </source>
</evidence>
<name>K5W8V8_PHACS</name>
<proteinExistence type="inferred from homology"/>
<evidence type="ECO:0000256" key="7">
    <source>
        <dbReference type="ARBA" id="ARBA00023187"/>
    </source>
</evidence>
<dbReference type="GO" id="GO:0071011">
    <property type="term" value="C:precatalytic spliceosome"/>
    <property type="evidence" value="ECO:0007669"/>
    <property type="project" value="TreeGrafter"/>
</dbReference>
<keyword evidence="6" id="KW-0677">Repeat</keyword>
<dbReference type="PANTHER" id="PTHR11246">
    <property type="entry name" value="PRE-MRNA SPLICING FACTOR"/>
    <property type="match status" value="1"/>
</dbReference>
<comment type="subcellular location">
    <subcellularLocation>
        <location evidence="1">Nucleus</location>
    </subcellularLocation>
</comment>
<dbReference type="STRING" id="650164.K5W8V8"/>
<dbReference type="InterPro" id="IPR045075">
    <property type="entry name" value="Syf1-like"/>
</dbReference>
<dbReference type="Pfam" id="PF23231">
    <property type="entry name" value="HAT_Syf1_CNRKL1_C"/>
    <property type="match status" value="2"/>
</dbReference>
<feature type="repeat" description="TPR" evidence="12">
    <location>
        <begin position="71"/>
        <end position="104"/>
    </location>
</feature>
<feature type="domain" description="Pre-mRNA-splicing factor Syf1-like N-terminal HAT-repeats" evidence="15">
    <location>
        <begin position="59"/>
        <end position="204"/>
    </location>
</feature>
<sequence length="749" mass="88029">MQDGRAPRIKNRAPAAIQVTAEQLLRDAQERQESQFRAPKQRVEDFEELHEYRGRKREEFEKRIRQTRGSIKEWLQYANWEASQGEYARSRSVFERALDVDPRSVQLWLSYTEMELKGRNVQHARNLFDRAVTLLPRVDQLWYKYVYLEELLQNVPGARQVFERWMQWEPDDKAWQAYIKMEQRYDELDRASAIYERWVAVRPEPRVWVKWGKYEEERSRLDKAREVFRTALEFFGDDEEQVEKAQAVFNAFAKMETRLKEYERARVIYKFALSRLPRSKSAALYAAYTKFEKQHGTKTTLESTVLGKRRIQYEDELAQDGRSYDVWFDYTRLEEGALKDLQEEGITSGEEEATINRVREVHERAVAQVPPGNEKRYWRRYIFLWLNYALFEEIETKDYDRARQIYQTALKLIPHKQFTFAKLWLMYSQFELRRLDLPAARKALGVAIGMCPKEKLFNGYIQLEFDLREFDRVRTLYEKYIEYDPTNSSAWIKYAELETQLEDFSRTRAILELGISQSQLSMPELLWKAYIDFETEEGEREKARSLYERLLNLSGHVKVWISYALFEATPLPIPRTEREELDEETEDIPMMEGDVELARRVFDRAYRDLKSKGLKAERVALLESWKAFEETNGTSDDVDKVQKMFPIVSKKRRVDETGQVVEDWDMVFADDERESNPATFKFLQFAHQWAQAKKSGAAPSTVLPLAPSGNTQEGEQASGSSNDSQGKAVGEADADDPGSDVASSQGDDD</sequence>
<dbReference type="FunFam" id="1.25.40.10:FF:000796">
    <property type="entry name" value="Crooked neck pre-mRNA splicing factor 1"/>
    <property type="match status" value="1"/>
</dbReference>
<evidence type="ECO:0000259" key="15">
    <source>
        <dbReference type="Pfam" id="PF23233"/>
    </source>
</evidence>
<evidence type="ECO:0000256" key="9">
    <source>
        <dbReference type="ARBA" id="ARBA00037040"/>
    </source>
</evidence>
<dbReference type="GO" id="GO:0000245">
    <property type="term" value="P:spliceosomal complex assembly"/>
    <property type="evidence" value="ECO:0007669"/>
    <property type="project" value="TreeGrafter"/>
</dbReference>
<reference evidence="16 17" key="1">
    <citation type="journal article" date="2012" name="BMC Genomics">
        <title>Comparative genomics of the white-rot fungi, Phanerochaete carnosa and P. chrysosporium, to elucidate the genetic basis of the distinct wood types they colonize.</title>
        <authorList>
            <person name="Suzuki H."/>
            <person name="MacDonald J."/>
            <person name="Syed K."/>
            <person name="Salamov A."/>
            <person name="Hori C."/>
            <person name="Aerts A."/>
            <person name="Henrissat B."/>
            <person name="Wiebenga A."/>
            <person name="vanKuyk P.A."/>
            <person name="Barry K."/>
            <person name="Lindquist E."/>
            <person name="LaButti K."/>
            <person name="Lapidus A."/>
            <person name="Lucas S."/>
            <person name="Coutinho P."/>
            <person name="Gong Y."/>
            <person name="Samejima M."/>
            <person name="Mahadevan R."/>
            <person name="Abou-Zaid M."/>
            <person name="de Vries R.P."/>
            <person name="Igarashi K."/>
            <person name="Yadav J.S."/>
            <person name="Grigoriev I.V."/>
            <person name="Master E.R."/>
        </authorList>
    </citation>
    <scope>NUCLEOTIDE SEQUENCE [LARGE SCALE GENOMIC DNA]</scope>
    <source>
        <strain evidence="16 17">HHB-10118-sp</strain>
    </source>
</reference>
<dbReference type="KEGG" id="pco:PHACADRAFT_209167"/>
<dbReference type="Gene3D" id="1.25.40.10">
    <property type="entry name" value="Tetratricopeptide repeat domain"/>
    <property type="match status" value="3"/>
</dbReference>
<keyword evidence="4" id="KW-0507">mRNA processing</keyword>
<comment type="subunit">
    <text evidence="3">Associated with the spliceosome.</text>
</comment>
<keyword evidence="5" id="KW-0747">Spliceosome</keyword>
<feature type="domain" description="Pre-mRNA-splicing factor Syf1/CRNKL1-like C-terminal HAT-repeats" evidence="14">
    <location>
        <begin position="396"/>
        <end position="546"/>
    </location>
</feature>
<dbReference type="InterPro" id="IPR019734">
    <property type="entry name" value="TPR_rpt"/>
</dbReference>
<dbReference type="FunCoup" id="K5W8V8">
    <property type="interactions" value="698"/>
</dbReference>
<feature type="domain" description="Pre-mRNA-splicing factor Syf1/CRNKL1-like C-terminal HAT-repeats" evidence="14">
    <location>
        <begin position="221"/>
        <end position="312"/>
    </location>
</feature>
<dbReference type="FunFam" id="1.25.40.10:FF:000639">
    <property type="entry name" value="Pre-mRNA-splicing factor CLF1"/>
    <property type="match status" value="1"/>
</dbReference>
<dbReference type="EMBL" id="JH930472">
    <property type="protein sequence ID" value="EKM55645.1"/>
    <property type="molecule type" value="Genomic_DNA"/>
</dbReference>
<dbReference type="GO" id="GO:0071014">
    <property type="term" value="C:post-mRNA release spliceosomal complex"/>
    <property type="evidence" value="ECO:0007669"/>
    <property type="project" value="TreeGrafter"/>
</dbReference>
<dbReference type="Proteomes" id="UP000008370">
    <property type="component" value="Unassembled WGS sequence"/>
</dbReference>
<dbReference type="GeneID" id="18912817"/>